<dbReference type="KEGG" id="ccah:DWG20_12470"/>
<proteinExistence type="predicted"/>
<accession>A0A345Y8D8</accession>
<name>A0A345Y8D8_9NEIS</name>
<sequence>MKWHWLGKFYEKVHRFVLWIHENKAAGPFCSFVQERGDEIEGTEKIGIVISTIDRQTWGMKKISCGYTDNFLCAPHPSLEKTARLRVLHFFSCLLKHRVHRRVQ</sequence>
<evidence type="ECO:0000313" key="2">
    <source>
        <dbReference type="Proteomes" id="UP000254537"/>
    </source>
</evidence>
<dbReference type="Proteomes" id="UP000254537">
    <property type="component" value="Chromosome"/>
</dbReference>
<gene>
    <name evidence="1" type="ORF">DWG20_12470</name>
</gene>
<dbReference type="AlphaFoldDB" id="A0A345Y8D8"/>
<evidence type="ECO:0000313" key="1">
    <source>
        <dbReference type="EMBL" id="AXK40190.1"/>
    </source>
</evidence>
<dbReference type="EMBL" id="CP031337">
    <property type="protein sequence ID" value="AXK40190.1"/>
    <property type="molecule type" value="Genomic_DNA"/>
</dbReference>
<organism evidence="1 2">
    <name type="scientific">Crenobacter cavernae</name>
    <dbReference type="NCBI Taxonomy" id="2290923"/>
    <lineage>
        <taxon>Bacteria</taxon>
        <taxon>Pseudomonadati</taxon>
        <taxon>Pseudomonadota</taxon>
        <taxon>Betaproteobacteria</taxon>
        <taxon>Neisseriales</taxon>
        <taxon>Neisseriaceae</taxon>
        <taxon>Crenobacter</taxon>
    </lineage>
</organism>
<protein>
    <submittedName>
        <fullName evidence="1">Uncharacterized protein</fullName>
    </submittedName>
</protein>
<reference evidence="1 2" key="1">
    <citation type="submission" date="2018-07" db="EMBL/GenBank/DDBJ databases">
        <title>Crenobacter cavernae sp. nov., isolated from a karst cave.</title>
        <authorList>
            <person name="Zhu H."/>
        </authorList>
    </citation>
    <scope>NUCLEOTIDE SEQUENCE [LARGE SCALE GENOMIC DNA]</scope>
    <source>
        <strain evidence="1 2">K1W11S-77</strain>
    </source>
</reference>